<organism evidence="2 3">
    <name type="scientific">Candidatus Nitrotoga fabula</name>
    <dbReference type="NCBI Taxonomy" id="2182327"/>
    <lineage>
        <taxon>Bacteria</taxon>
        <taxon>Pseudomonadati</taxon>
        <taxon>Pseudomonadota</taxon>
        <taxon>Betaproteobacteria</taxon>
        <taxon>Nitrosomonadales</taxon>
        <taxon>Gallionellaceae</taxon>
        <taxon>Candidatus Nitrotoga</taxon>
    </lineage>
</organism>
<evidence type="ECO:0000313" key="3">
    <source>
        <dbReference type="Proteomes" id="UP000675882"/>
    </source>
</evidence>
<sequence>MQANFQRVVNTTINLVFVSNVVFYPVAGLVEQAGFEKNSSKQDEPEKTLKDAFVNTDWLGPLTPQTAKKHPGEQSVIPNQEISKSGSHTMADILRTKLKLLPSPLAQSFHYINS</sequence>
<dbReference type="RefSeq" id="WP_213035722.1">
    <property type="nucleotide sequence ID" value="NZ_CAJNBL010000011.1"/>
</dbReference>
<feature type="region of interest" description="Disordered" evidence="1">
    <location>
        <begin position="62"/>
        <end position="82"/>
    </location>
</feature>
<gene>
    <name evidence="2" type="ORF">NTGZN8_190012</name>
</gene>
<name>A0A916F8R6_9PROT</name>
<dbReference type="AlphaFoldDB" id="A0A916F8R6"/>
<dbReference type="Proteomes" id="UP000675882">
    <property type="component" value="Unassembled WGS sequence"/>
</dbReference>
<reference evidence="2" key="1">
    <citation type="submission" date="2021-02" db="EMBL/GenBank/DDBJ databases">
        <authorList>
            <person name="Han P."/>
        </authorList>
    </citation>
    <scope>NUCLEOTIDE SEQUENCE</scope>
    <source>
        <strain evidence="2">Candidatus Nitrotoga sp. ZN8</strain>
    </source>
</reference>
<comment type="caution">
    <text evidence="2">The sequence shown here is derived from an EMBL/GenBank/DDBJ whole genome shotgun (WGS) entry which is preliminary data.</text>
</comment>
<evidence type="ECO:0000256" key="1">
    <source>
        <dbReference type="SAM" id="MobiDB-lite"/>
    </source>
</evidence>
<proteinExistence type="predicted"/>
<evidence type="ECO:0000313" key="2">
    <source>
        <dbReference type="EMBL" id="CAE6709366.1"/>
    </source>
</evidence>
<protein>
    <submittedName>
        <fullName evidence="2">Uncharacterized protein</fullName>
    </submittedName>
</protein>
<keyword evidence="3" id="KW-1185">Reference proteome</keyword>
<accession>A0A916F8R6</accession>
<dbReference type="EMBL" id="CAJNBL010000011">
    <property type="protein sequence ID" value="CAE6709366.1"/>
    <property type="molecule type" value="Genomic_DNA"/>
</dbReference>